<evidence type="ECO:0000259" key="1">
    <source>
        <dbReference type="Pfam" id="PF08242"/>
    </source>
</evidence>
<dbReference type="PANTHER" id="PTHR43464:SF23">
    <property type="entry name" value="JUVENILE HORMONE ACID O-METHYLTRANSFERASE"/>
    <property type="match status" value="1"/>
</dbReference>
<feature type="domain" description="Methyltransferase type 12" evidence="1">
    <location>
        <begin position="63"/>
        <end position="161"/>
    </location>
</feature>
<gene>
    <name evidence="2" type="ORF">GM51_21865</name>
</gene>
<dbReference type="CDD" id="cd02440">
    <property type="entry name" value="AdoMet_MTases"/>
    <property type="match status" value="1"/>
</dbReference>
<dbReference type="SUPFAM" id="SSF53335">
    <property type="entry name" value="S-adenosyl-L-methionine-dependent methyltransferases"/>
    <property type="match status" value="1"/>
</dbReference>
<reference evidence="2" key="1">
    <citation type="submission" date="2014-06" db="EMBL/GenBank/DDBJ databases">
        <title>Key roles for freshwater Actinobacteria revealed by deep metagenomic sequencing.</title>
        <authorList>
            <person name="Ghai R."/>
            <person name="Mizuno C.M."/>
            <person name="Picazo A."/>
            <person name="Camacho A."/>
            <person name="Rodriguez-Valera F."/>
        </authorList>
    </citation>
    <scope>NUCLEOTIDE SEQUENCE</scope>
</reference>
<organism evidence="2">
    <name type="scientific">freshwater metagenome</name>
    <dbReference type="NCBI Taxonomy" id="449393"/>
    <lineage>
        <taxon>unclassified sequences</taxon>
        <taxon>metagenomes</taxon>
        <taxon>ecological metagenomes</taxon>
    </lineage>
</organism>
<protein>
    <recommendedName>
        <fullName evidence="1">Methyltransferase type 12 domain-containing protein</fullName>
    </recommendedName>
</protein>
<evidence type="ECO:0000313" key="2">
    <source>
        <dbReference type="EMBL" id="KGA12158.1"/>
    </source>
</evidence>
<accession>A0A094S344</accession>
<comment type="caution">
    <text evidence="2">The sequence shown here is derived from an EMBL/GenBank/DDBJ whole genome shotgun (WGS) entry which is preliminary data.</text>
</comment>
<dbReference type="AlphaFoldDB" id="A0A094S344"/>
<dbReference type="InterPro" id="IPR013217">
    <property type="entry name" value="Methyltransf_12"/>
</dbReference>
<sequence>MNDDALGLDEAYSVKTPEDNKRLYAKWAATYDSSFVDAKQYRYPKAISEVFDQVVTDSLSRVLDIGTGTGLTGMYLSRLRPDVVLDGMDISPEMLGQAKLKKRTDNSAVYRKLYERDLTRAVPNENAPYEALISSGTFTHGHLGPECLRNLLPLLANNGWLVVGVNNEHFESKGFASELDALVAIGAIKQPEILRIDVYEPGSVHYGDQARVIVTRAIN</sequence>
<dbReference type="Pfam" id="PF08242">
    <property type="entry name" value="Methyltransf_12"/>
    <property type="match status" value="1"/>
</dbReference>
<name>A0A094S344_9ZZZZ</name>
<proteinExistence type="predicted"/>
<dbReference type="EMBL" id="JNSL01000222">
    <property type="protein sequence ID" value="KGA12158.1"/>
    <property type="molecule type" value="Genomic_DNA"/>
</dbReference>
<dbReference type="InterPro" id="IPR029063">
    <property type="entry name" value="SAM-dependent_MTases_sf"/>
</dbReference>
<dbReference type="PANTHER" id="PTHR43464">
    <property type="entry name" value="METHYLTRANSFERASE"/>
    <property type="match status" value="1"/>
</dbReference>
<dbReference type="GO" id="GO:0010420">
    <property type="term" value="F:polyprenyldihydroxybenzoate methyltransferase activity"/>
    <property type="evidence" value="ECO:0007669"/>
    <property type="project" value="TreeGrafter"/>
</dbReference>
<dbReference type="Gene3D" id="3.40.50.150">
    <property type="entry name" value="Vaccinia Virus protein VP39"/>
    <property type="match status" value="1"/>
</dbReference>